<evidence type="ECO:0000256" key="3">
    <source>
        <dbReference type="ARBA" id="ARBA00023319"/>
    </source>
</evidence>
<evidence type="ECO:0000313" key="6">
    <source>
        <dbReference type="EMBL" id="CAD1474345.1"/>
    </source>
</evidence>
<evidence type="ECO:0000256" key="4">
    <source>
        <dbReference type="SAM" id="MobiDB-lite"/>
    </source>
</evidence>
<dbReference type="PANTHER" id="PTHR12231:SF247">
    <property type="entry name" value="DPR-INTERACTING PROTEIN DELTA, ISOFORM D"/>
    <property type="match status" value="1"/>
</dbReference>
<keyword evidence="3" id="KW-0393">Immunoglobulin domain</keyword>
<organism evidence="6 7">
    <name type="scientific">Heterotrigona itama</name>
    <dbReference type="NCBI Taxonomy" id="395501"/>
    <lineage>
        <taxon>Eukaryota</taxon>
        <taxon>Metazoa</taxon>
        <taxon>Ecdysozoa</taxon>
        <taxon>Arthropoda</taxon>
        <taxon>Hexapoda</taxon>
        <taxon>Insecta</taxon>
        <taxon>Pterygota</taxon>
        <taxon>Neoptera</taxon>
        <taxon>Endopterygota</taxon>
        <taxon>Hymenoptera</taxon>
        <taxon>Apocrita</taxon>
        <taxon>Aculeata</taxon>
        <taxon>Apoidea</taxon>
        <taxon>Anthophila</taxon>
        <taxon>Apidae</taxon>
        <taxon>Heterotrigona</taxon>
    </lineage>
</organism>
<dbReference type="PROSITE" id="PS50835">
    <property type="entry name" value="IG_LIKE"/>
    <property type="match status" value="1"/>
</dbReference>
<dbReference type="EMBL" id="CAJDYZ010007490">
    <property type="protein sequence ID" value="CAD1474345.1"/>
    <property type="molecule type" value="Genomic_DNA"/>
</dbReference>
<dbReference type="OrthoDB" id="10012075at2759"/>
<dbReference type="Pfam" id="PF13927">
    <property type="entry name" value="Ig_3"/>
    <property type="match status" value="1"/>
</dbReference>
<dbReference type="PANTHER" id="PTHR12231">
    <property type="entry name" value="CTX-RELATED TYPE I TRANSMEMBRANE PROTEIN"/>
    <property type="match status" value="1"/>
</dbReference>
<keyword evidence="1" id="KW-0677">Repeat</keyword>
<dbReference type="Proteomes" id="UP000752696">
    <property type="component" value="Unassembled WGS sequence"/>
</dbReference>
<feature type="non-terminal residue" evidence="6">
    <location>
        <position position="203"/>
    </location>
</feature>
<evidence type="ECO:0000259" key="5">
    <source>
        <dbReference type="PROSITE" id="PS50835"/>
    </source>
</evidence>
<proteinExistence type="predicted"/>
<evidence type="ECO:0000256" key="1">
    <source>
        <dbReference type="ARBA" id="ARBA00022737"/>
    </source>
</evidence>
<dbReference type="GO" id="GO:0043005">
    <property type="term" value="C:neuron projection"/>
    <property type="evidence" value="ECO:0007669"/>
    <property type="project" value="TreeGrafter"/>
</dbReference>
<feature type="region of interest" description="Disordered" evidence="4">
    <location>
        <begin position="1"/>
        <end position="26"/>
    </location>
</feature>
<evidence type="ECO:0000313" key="7">
    <source>
        <dbReference type="Proteomes" id="UP000752696"/>
    </source>
</evidence>
<gene>
    <name evidence="6" type="ORF">MHI_LOCUS461983</name>
</gene>
<feature type="domain" description="Ig-like" evidence="5">
    <location>
        <begin position="111"/>
        <end position="150"/>
    </location>
</feature>
<keyword evidence="7" id="KW-1185">Reference proteome</keyword>
<name>A0A6V7H7D8_9HYME</name>
<accession>A0A6V7H7D8</accession>
<sequence length="203" mass="22481">MWDGEFWGRTPTTTQLSPSGTKAKPGNICFSHPGLRLKNIKGGVDSRGPSNALDHPQARGGEDTEVLGFPRQPEDLAAAHQQRTTGRPGLLYVPTEHEPDDEPGRLPSMPPNILDSLSTESTVAVRENQNITLTCKADGYPTPKLMWKREDGQSISINRHHKGERDHLFGFRCKIVYIYVYIASCVCPVTRWRFSASPSSAGR</sequence>
<keyword evidence="2" id="KW-1015">Disulfide bond</keyword>
<dbReference type="Gene3D" id="2.60.40.10">
    <property type="entry name" value="Immunoglobulins"/>
    <property type="match status" value="1"/>
</dbReference>
<dbReference type="InterPro" id="IPR013783">
    <property type="entry name" value="Ig-like_fold"/>
</dbReference>
<reference evidence="6" key="1">
    <citation type="submission" date="2020-07" db="EMBL/GenBank/DDBJ databases">
        <authorList>
            <person name="Nazaruddin N."/>
        </authorList>
    </citation>
    <scope>NUCLEOTIDE SEQUENCE</scope>
</reference>
<evidence type="ECO:0000256" key="2">
    <source>
        <dbReference type="ARBA" id="ARBA00023157"/>
    </source>
</evidence>
<comment type="caution">
    <text evidence="6">The sequence shown here is derived from an EMBL/GenBank/DDBJ whole genome shotgun (WGS) entry which is preliminary data.</text>
</comment>
<feature type="region of interest" description="Disordered" evidence="4">
    <location>
        <begin position="40"/>
        <end position="64"/>
    </location>
</feature>
<dbReference type="SUPFAM" id="SSF48726">
    <property type="entry name" value="Immunoglobulin"/>
    <property type="match status" value="1"/>
</dbReference>
<dbReference type="InterPro" id="IPR007110">
    <property type="entry name" value="Ig-like_dom"/>
</dbReference>
<feature type="compositionally biased region" description="Polar residues" evidence="4">
    <location>
        <begin position="10"/>
        <end position="20"/>
    </location>
</feature>
<dbReference type="InterPro" id="IPR051170">
    <property type="entry name" value="Neural/epithelial_adhesion"/>
</dbReference>
<dbReference type="InterPro" id="IPR036179">
    <property type="entry name" value="Ig-like_dom_sf"/>
</dbReference>
<dbReference type="AlphaFoldDB" id="A0A6V7H7D8"/>
<protein>
    <recommendedName>
        <fullName evidence="5">Ig-like domain-containing protein</fullName>
    </recommendedName>
</protein>